<organism evidence="1 2">
    <name type="scientific">Camellia lanceoleosa</name>
    <dbReference type="NCBI Taxonomy" id="1840588"/>
    <lineage>
        <taxon>Eukaryota</taxon>
        <taxon>Viridiplantae</taxon>
        <taxon>Streptophyta</taxon>
        <taxon>Embryophyta</taxon>
        <taxon>Tracheophyta</taxon>
        <taxon>Spermatophyta</taxon>
        <taxon>Magnoliopsida</taxon>
        <taxon>eudicotyledons</taxon>
        <taxon>Gunneridae</taxon>
        <taxon>Pentapetalae</taxon>
        <taxon>asterids</taxon>
        <taxon>Ericales</taxon>
        <taxon>Theaceae</taxon>
        <taxon>Camellia</taxon>
    </lineage>
</organism>
<gene>
    <name evidence="1" type="ORF">LOK49_LG05G01144</name>
</gene>
<comment type="caution">
    <text evidence="1">The sequence shown here is derived from an EMBL/GenBank/DDBJ whole genome shotgun (WGS) entry which is preliminary data.</text>
</comment>
<name>A0ACC0HNW2_9ERIC</name>
<evidence type="ECO:0000313" key="1">
    <source>
        <dbReference type="EMBL" id="KAI8014719.1"/>
    </source>
</evidence>
<keyword evidence="2" id="KW-1185">Reference proteome</keyword>
<dbReference type="EMBL" id="CM045761">
    <property type="protein sequence ID" value="KAI8014719.1"/>
    <property type="molecule type" value="Genomic_DNA"/>
</dbReference>
<accession>A0ACC0HNW2</accession>
<sequence length="36" mass="3692">MSKTLPTASTGDIFSNLIAASPATRATRSGPPDTEE</sequence>
<protein>
    <submittedName>
        <fullName evidence="1">Uncharacterized protein</fullName>
    </submittedName>
</protein>
<dbReference type="Proteomes" id="UP001060215">
    <property type="component" value="Chromosome 4"/>
</dbReference>
<proteinExistence type="predicted"/>
<reference evidence="1 2" key="1">
    <citation type="journal article" date="2022" name="Plant J.">
        <title>Chromosome-level genome of Camellia lanceoleosa provides a valuable resource for understanding genome evolution and self-incompatibility.</title>
        <authorList>
            <person name="Gong W."/>
            <person name="Xiao S."/>
            <person name="Wang L."/>
            <person name="Liao Z."/>
            <person name="Chang Y."/>
            <person name="Mo W."/>
            <person name="Hu G."/>
            <person name="Li W."/>
            <person name="Zhao G."/>
            <person name="Zhu H."/>
            <person name="Hu X."/>
            <person name="Ji K."/>
            <person name="Xiang X."/>
            <person name="Song Q."/>
            <person name="Yuan D."/>
            <person name="Jin S."/>
            <person name="Zhang L."/>
        </authorList>
    </citation>
    <scope>NUCLEOTIDE SEQUENCE [LARGE SCALE GENOMIC DNA]</scope>
    <source>
        <strain evidence="1">SQ_2022a</strain>
    </source>
</reference>
<evidence type="ECO:0000313" key="2">
    <source>
        <dbReference type="Proteomes" id="UP001060215"/>
    </source>
</evidence>